<name>A0ABX3H7W2_9BACL</name>
<gene>
    <name evidence="1" type="ORF">BSK51_27120</name>
</gene>
<protein>
    <submittedName>
        <fullName evidence="1">Uncharacterized protein</fullName>
    </submittedName>
</protein>
<sequence length="63" mass="6969">MYKIVGGAKGDRTPDLIAAAMRSGVVVRGTALYFTSQSNDQFPTVSFPKKKTRLTMDPFHTFD</sequence>
<evidence type="ECO:0000313" key="1">
    <source>
        <dbReference type="EMBL" id="OMD46310.1"/>
    </source>
</evidence>
<dbReference type="EMBL" id="MPTD01000025">
    <property type="protein sequence ID" value="OMD46310.1"/>
    <property type="molecule type" value="Genomic_DNA"/>
</dbReference>
<organism evidence="1 2">
    <name type="scientific">Paenibacillus odorifer</name>
    <dbReference type="NCBI Taxonomy" id="189426"/>
    <lineage>
        <taxon>Bacteria</taxon>
        <taxon>Bacillati</taxon>
        <taxon>Bacillota</taxon>
        <taxon>Bacilli</taxon>
        <taxon>Bacillales</taxon>
        <taxon>Paenibacillaceae</taxon>
        <taxon>Paenibacillus</taxon>
    </lineage>
</organism>
<dbReference type="Proteomes" id="UP000187313">
    <property type="component" value="Unassembled WGS sequence"/>
</dbReference>
<proteinExistence type="predicted"/>
<comment type="caution">
    <text evidence="1">The sequence shown here is derived from an EMBL/GenBank/DDBJ whole genome shotgun (WGS) entry which is preliminary data.</text>
</comment>
<keyword evidence="2" id="KW-1185">Reference proteome</keyword>
<reference evidence="1 2" key="1">
    <citation type="submission" date="2016-10" db="EMBL/GenBank/DDBJ databases">
        <title>Paenibacillus species isolates.</title>
        <authorList>
            <person name="Beno S.M."/>
        </authorList>
    </citation>
    <scope>NUCLEOTIDE SEQUENCE [LARGE SCALE GENOMIC DNA]</scope>
    <source>
        <strain evidence="1 2">FSL R5-0923</strain>
    </source>
</reference>
<evidence type="ECO:0000313" key="2">
    <source>
        <dbReference type="Proteomes" id="UP000187313"/>
    </source>
</evidence>
<accession>A0ABX3H7W2</accession>